<name>A0A3N6PN95_BRACR</name>
<reference evidence="2 3" key="3">
    <citation type="journal article" date="2020" name="BMC Genomics">
        <title>Intraspecific diversification of the crop wild relative Brassica cretica Lam. using demographic model selection.</title>
        <authorList>
            <person name="Kioukis A."/>
            <person name="Michalopoulou V.A."/>
            <person name="Briers L."/>
            <person name="Pirintsos S."/>
            <person name="Studholme D.J."/>
            <person name="Pavlidis P."/>
            <person name="Sarris P.F."/>
        </authorList>
    </citation>
    <scope>NUCLEOTIDE SEQUENCE [LARGE SCALE GENOMIC DNA]</scope>
    <source>
        <strain evidence="3">cv. PFS-1207/04</strain>
        <strain evidence="2">PFS-1207/04</strain>
    </source>
</reference>
<proteinExistence type="predicted"/>
<accession>A0A3N6PN95</accession>
<organism evidence="1">
    <name type="scientific">Brassica cretica</name>
    <name type="common">Mustard</name>
    <dbReference type="NCBI Taxonomy" id="69181"/>
    <lineage>
        <taxon>Eukaryota</taxon>
        <taxon>Viridiplantae</taxon>
        <taxon>Streptophyta</taxon>
        <taxon>Embryophyta</taxon>
        <taxon>Tracheophyta</taxon>
        <taxon>Spermatophyta</taxon>
        <taxon>Magnoliopsida</taxon>
        <taxon>eudicotyledons</taxon>
        <taxon>Gunneridae</taxon>
        <taxon>Pentapetalae</taxon>
        <taxon>rosids</taxon>
        <taxon>malvids</taxon>
        <taxon>Brassicales</taxon>
        <taxon>Brassicaceae</taxon>
        <taxon>Brassiceae</taxon>
        <taxon>Brassica</taxon>
    </lineage>
</organism>
<comment type="caution">
    <text evidence="1">The sequence shown here is derived from an EMBL/GenBank/DDBJ whole genome shotgun (WGS) entry which is preliminary data.</text>
</comment>
<evidence type="ECO:0000313" key="1">
    <source>
        <dbReference type="EMBL" id="KAF2571480.1"/>
    </source>
</evidence>
<dbReference type="EMBL" id="QGKY02001015">
    <property type="protein sequence ID" value="KAF2571480.1"/>
    <property type="molecule type" value="Genomic_DNA"/>
</dbReference>
<gene>
    <name evidence="2" type="ORF">DY000_02012262</name>
    <name evidence="1" type="ORF">F2Q70_00001265</name>
</gene>
<reference evidence="1" key="1">
    <citation type="submission" date="2019-12" db="EMBL/GenBank/DDBJ databases">
        <title>Genome sequencing and annotation of Brassica cretica.</title>
        <authorList>
            <person name="Studholme D.J."/>
            <person name="Sarris P.F."/>
        </authorList>
    </citation>
    <scope>NUCLEOTIDE SEQUENCE</scope>
    <source>
        <strain evidence="1">PFS-102/07</strain>
        <tissue evidence="1">Leaf</tissue>
    </source>
</reference>
<evidence type="ECO:0000313" key="3">
    <source>
        <dbReference type="Proteomes" id="UP000266723"/>
    </source>
</evidence>
<dbReference type="EMBL" id="QGKV02000759">
    <property type="protein sequence ID" value="KAF3566447.1"/>
    <property type="molecule type" value="Genomic_DNA"/>
</dbReference>
<evidence type="ECO:0000313" key="2">
    <source>
        <dbReference type="EMBL" id="KAF3566447.1"/>
    </source>
</evidence>
<dbReference type="Proteomes" id="UP000266723">
    <property type="component" value="Unassembled WGS sequence"/>
</dbReference>
<reference evidence="2" key="2">
    <citation type="submission" date="2019-12" db="EMBL/GenBank/DDBJ databases">
        <authorList>
            <person name="Studholme D.J."/>
            <person name="Sarris P."/>
        </authorList>
    </citation>
    <scope>NUCLEOTIDE SEQUENCE</scope>
    <source>
        <strain evidence="2">PFS-1207/04</strain>
        <tissue evidence="2">Leaf</tissue>
    </source>
</reference>
<protein>
    <submittedName>
        <fullName evidence="1">Uncharacterized protein</fullName>
    </submittedName>
</protein>
<keyword evidence="3" id="KW-1185">Reference proteome</keyword>
<sequence>MEEGSGRKPAVTSVAGNGQSSILVMQTGLPLIILWVKCPLLGHANNENVFCNLAAHRSSLY</sequence>
<dbReference type="AlphaFoldDB" id="A0A3N6PN95"/>